<reference evidence="2" key="1">
    <citation type="submission" date="2024-07" db="EMBL/GenBank/DDBJ databases">
        <title>Two chromosome-level genome assemblies of Korean endemic species Abeliophyllum distichum and Forsythia ovata (Oleaceae).</title>
        <authorList>
            <person name="Jang H."/>
        </authorList>
    </citation>
    <scope>NUCLEOTIDE SEQUENCE [LARGE SCALE GENOMIC DNA]</scope>
</reference>
<protein>
    <submittedName>
        <fullName evidence="1">Uncharacterized protein</fullName>
    </submittedName>
</protein>
<comment type="caution">
    <text evidence="1">The sequence shown here is derived from an EMBL/GenBank/DDBJ whole genome shotgun (WGS) entry which is preliminary data.</text>
</comment>
<name>A0ABD1UM66_9LAMI</name>
<evidence type="ECO:0000313" key="2">
    <source>
        <dbReference type="Proteomes" id="UP001604336"/>
    </source>
</evidence>
<evidence type="ECO:0000313" key="1">
    <source>
        <dbReference type="EMBL" id="KAL2526144.1"/>
    </source>
</evidence>
<dbReference type="Proteomes" id="UP001604336">
    <property type="component" value="Unassembled WGS sequence"/>
</dbReference>
<organism evidence="1 2">
    <name type="scientific">Abeliophyllum distichum</name>
    <dbReference type="NCBI Taxonomy" id="126358"/>
    <lineage>
        <taxon>Eukaryota</taxon>
        <taxon>Viridiplantae</taxon>
        <taxon>Streptophyta</taxon>
        <taxon>Embryophyta</taxon>
        <taxon>Tracheophyta</taxon>
        <taxon>Spermatophyta</taxon>
        <taxon>Magnoliopsida</taxon>
        <taxon>eudicotyledons</taxon>
        <taxon>Gunneridae</taxon>
        <taxon>Pentapetalae</taxon>
        <taxon>asterids</taxon>
        <taxon>lamiids</taxon>
        <taxon>Lamiales</taxon>
        <taxon>Oleaceae</taxon>
        <taxon>Forsythieae</taxon>
        <taxon>Abeliophyllum</taxon>
    </lineage>
</organism>
<proteinExistence type="predicted"/>
<dbReference type="EMBL" id="JBFOLK010000003">
    <property type="protein sequence ID" value="KAL2526144.1"/>
    <property type="molecule type" value="Genomic_DNA"/>
</dbReference>
<dbReference type="AlphaFoldDB" id="A0ABD1UM66"/>
<keyword evidence="2" id="KW-1185">Reference proteome</keyword>
<sequence length="105" mass="11869">MSELLQLAEMSITRGLILNKEVYSTIAGFEGKFNKEEAKSKKLSEDLKVVSTEKVKLNLENGALRFKLDTLVAAKTDLKAKYEIKLKAATKNLKYQKGLSKLYRN</sequence>
<gene>
    <name evidence="1" type="ORF">Adt_11198</name>
</gene>
<accession>A0ABD1UM66</accession>